<dbReference type="EC" id="3.6.1.63" evidence="2"/>
<dbReference type="NCBIfam" id="NF011987">
    <property type="entry name" value="PRK15446.2-3"/>
    <property type="match status" value="1"/>
</dbReference>
<dbReference type="EMBL" id="CP080590">
    <property type="protein sequence ID" value="QYO76260.1"/>
    <property type="molecule type" value="Genomic_DNA"/>
</dbReference>
<evidence type="ECO:0000259" key="1">
    <source>
        <dbReference type="Pfam" id="PF07969"/>
    </source>
</evidence>
<dbReference type="InterPro" id="IPR012696">
    <property type="entry name" value="PhnM"/>
</dbReference>
<feature type="domain" description="Amidohydrolase 3" evidence="1">
    <location>
        <begin position="205"/>
        <end position="364"/>
    </location>
</feature>
<dbReference type="RefSeq" id="WP_220304750.1">
    <property type="nucleotide sequence ID" value="NZ_CP080590.1"/>
</dbReference>
<keyword evidence="2" id="KW-0378">Hydrolase</keyword>
<dbReference type="NCBIfam" id="NF011981">
    <property type="entry name" value="PRK15446.1-2"/>
    <property type="match status" value="1"/>
</dbReference>
<organism evidence="2 3">
    <name type="scientific">Devosia salina</name>
    <dbReference type="NCBI Taxonomy" id="2860336"/>
    <lineage>
        <taxon>Bacteria</taxon>
        <taxon>Pseudomonadati</taxon>
        <taxon>Pseudomonadota</taxon>
        <taxon>Alphaproteobacteria</taxon>
        <taxon>Hyphomicrobiales</taxon>
        <taxon>Devosiaceae</taxon>
        <taxon>Devosia</taxon>
    </lineage>
</organism>
<dbReference type="NCBIfam" id="NF011983">
    <property type="entry name" value="PRK15446.1-4"/>
    <property type="match status" value="1"/>
</dbReference>
<name>A0ABX8WDL6_9HYPH</name>
<dbReference type="NCBIfam" id="TIGR02318">
    <property type="entry name" value="phosphono_phnM"/>
    <property type="match status" value="1"/>
</dbReference>
<dbReference type="SUPFAM" id="SSF51338">
    <property type="entry name" value="Composite domain of metallo-dependent hydrolases"/>
    <property type="match status" value="1"/>
</dbReference>
<protein>
    <submittedName>
        <fullName evidence="2">Alpha-D-ribose 1-methylphosphonate 5-triphosphate diphosphatase</fullName>
        <ecNumber evidence="2">3.6.1.63</ecNumber>
    </submittedName>
</protein>
<dbReference type="InterPro" id="IPR013108">
    <property type="entry name" value="Amidohydro_3"/>
</dbReference>
<dbReference type="Gene3D" id="2.30.40.10">
    <property type="entry name" value="Urease, subunit C, domain 1"/>
    <property type="match status" value="1"/>
</dbReference>
<dbReference type="Gene3D" id="3.20.20.140">
    <property type="entry name" value="Metal-dependent hydrolases"/>
    <property type="match status" value="2"/>
</dbReference>
<evidence type="ECO:0000313" key="3">
    <source>
        <dbReference type="Proteomes" id="UP000825799"/>
    </source>
</evidence>
<keyword evidence="3" id="KW-1185">Reference proteome</keyword>
<dbReference type="PANTHER" id="PTHR43135:SF3">
    <property type="entry name" value="ALPHA-D-RIBOSE 1-METHYLPHOSPHONATE 5-TRIPHOSPHATE DIPHOSPHATASE"/>
    <property type="match status" value="1"/>
</dbReference>
<sequence>MTAIGLDQTVLTNARIVLADRVMEGAVEMAGGVITDIGSSSTRGLDLEGDYLIPGLVELHTDHLETHYAPRPKVRWHPIAAVQAHDAQIAASGITTVFDAIRVGTDEHADMGAAELRILAAAITAGVEARRLRADHFIHLRCEVSAPDCLEAFEAIMDHELVRLASLMDHAPGQRQFANPDAYRAYYQGKLKMSDTQLAEFIARRTLESITYADRHRKALAELSHARSIVLASHDDATAAHVDAALDLGISIAEFPTTMEAAKASQDAGLAILMGGPNVVRGGSHSGNVSARDLAAAGLLDILSSDYIPFSMLQAAFCLVDEAAIDVPQAIGLVTRRPAEAAGLDDRGEIALGKRADLVQLRIEDGIPIVRTVWRQGRRVL</sequence>
<evidence type="ECO:0000313" key="2">
    <source>
        <dbReference type="EMBL" id="QYO76260.1"/>
    </source>
</evidence>
<gene>
    <name evidence="2" type="ORF">K1X15_16845</name>
</gene>
<dbReference type="Proteomes" id="UP000825799">
    <property type="component" value="Chromosome"/>
</dbReference>
<dbReference type="SUPFAM" id="SSF51556">
    <property type="entry name" value="Metallo-dependent hydrolases"/>
    <property type="match status" value="1"/>
</dbReference>
<dbReference type="Pfam" id="PF07969">
    <property type="entry name" value="Amidohydro_3"/>
    <property type="match status" value="1"/>
</dbReference>
<dbReference type="PANTHER" id="PTHR43135">
    <property type="entry name" value="ALPHA-D-RIBOSE 1-METHYLPHOSPHONATE 5-TRIPHOSPHATE DIPHOSPHATASE"/>
    <property type="match status" value="1"/>
</dbReference>
<reference evidence="2 3" key="1">
    <citation type="submission" date="2021-08" db="EMBL/GenBank/DDBJ databases">
        <title>Devosia salina sp. nov., isolated from the South China Sea sediment.</title>
        <authorList>
            <person name="Zhou Z."/>
        </authorList>
    </citation>
    <scope>NUCLEOTIDE SEQUENCE [LARGE SCALE GENOMIC DNA]</scope>
    <source>
        <strain evidence="2 3">SCS-3</strain>
    </source>
</reference>
<dbReference type="PIRSF" id="PIRSF038971">
    <property type="entry name" value="PhnM"/>
    <property type="match status" value="1"/>
</dbReference>
<dbReference type="GO" id="GO:0016787">
    <property type="term" value="F:hydrolase activity"/>
    <property type="evidence" value="ECO:0007669"/>
    <property type="project" value="UniProtKB-KW"/>
</dbReference>
<dbReference type="InterPro" id="IPR011059">
    <property type="entry name" value="Metal-dep_hydrolase_composite"/>
</dbReference>
<dbReference type="NCBIfam" id="NF011984">
    <property type="entry name" value="PRK15446.1-5"/>
    <property type="match status" value="1"/>
</dbReference>
<dbReference type="InterPro" id="IPR051781">
    <property type="entry name" value="Metallo-dep_Hydrolase"/>
</dbReference>
<dbReference type="CDD" id="cd01306">
    <property type="entry name" value="PhnM"/>
    <property type="match status" value="1"/>
</dbReference>
<proteinExistence type="predicted"/>
<accession>A0ABX8WDL6</accession>
<dbReference type="NCBIfam" id="NF011990">
    <property type="entry name" value="PRK15446.2-6"/>
    <property type="match status" value="1"/>
</dbReference>
<dbReference type="InterPro" id="IPR032466">
    <property type="entry name" value="Metal_Hydrolase"/>
</dbReference>